<keyword evidence="1" id="KW-1133">Transmembrane helix</keyword>
<dbReference type="EMBL" id="SPHZ02000009">
    <property type="protein sequence ID" value="KAF0900808.1"/>
    <property type="molecule type" value="Genomic_DNA"/>
</dbReference>
<feature type="transmembrane region" description="Helical" evidence="1">
    <location>
        <begin position="63"/>
        <end position="86"/>
    </location>
</feature>
<evidence type="ECO:0000313" key="3">
    <source>
        <dbReference type="Proteomes" id="UP000479710"/>
    </source>
</evidence>
<evidence type="ECO:0000256" key="1">
    <source>
        <dbReference type="SAM" id="Phobius"/>
    </source>
</evidence>
<reference evidence="2 3" key="1">
    <citation type="submission" date="2019-11" db="EMBL/GenBank/DDBJ databases">
        <title>Whole genome sequence of Oryza granulata.</title>
        <authorList>
            <person name="Li W."/>
        </authorList>
    </citation>
    <scope>NUCLEOTIDE SEQUENCE [LARGE SCALE GENOMIC DNA]</scope>
    <source>
        <strain evidence="3">cv. Menghai</strain>
        <tissue evidence="2">Leaf</tissue>
    </source>
</reference>
<proteinExistence type="predicted"/>
<protein>
    <submittedName>
        <fullName evidence="2">Uncharacterized protein</fullName>
    </submittedName>
</protein>
<dbReference type="Proteomes" id="UP000479710">
    <property type="component" value="Unassembled WGS sequence"/>
</dbReference>
<accession>A0A6G1CK16</accession>
<evidence type="ECO:0000313" key="2">
    <source>
        <dbReference type="EMBL" id="KAF0900808.1"/>
    </source>
</evidence>
<dbReference type="AlphaFoldDB" id="A0A6G1CK16"/>
<name>A0A6G1CK16_9ORYZ</name>
<keyword evidence="1" id="KW-0472">Membrane</keyword>
<gene>
    <name evidence="2" type="ORF">E2562_035305</name>
</gene>
<keyword evidence="1" id="KW-0812">Transmembrane</keyword>
<organism evidence="2 3">
    <name type="scientific">Oryza meyeriana var. granulata</name>
    <dbReference type="NCBI Taxonomy" id="110450"/>
    <lineage>
        <taxon>Eukaryota</taxon>
        <taxon>Viridiplantae</taxon>
        <taxon>Streptophyta</taxon>
        <taxon>Embryophyta</taxon>
        <taxon>Tracheophyta</taxon>
        <taxon>Spermatophyta</taxon>
        <taxon>Magnoliopsida</taxon>
        <taxon>Liliopsida</taxon>
        <taxon>Poales</taxon>
        <taxon>Poaceae</taxon>
        <taxon>BOP clade</taxon>
        <taxon>Oryzoideae</taxon>
        <taxon>Oryzeae</taxon>
        <taxon>Oryzinae</taxon>
        <taxon>Oryza</taxon>
        <taxon>Oryza meyeriana</taxon>
    </lineage>
</organism>
<comment type="caution">
    <text evidence="2">The sequence shown here is derived from an EMBL/GenBank/DDBJ whole genome shotgun (WGS) entry which is preliminary data.</text>
</comment>
<sequence length="132" mass="14247">MSLNQVVHEYMLIFNGRLTKGTTKFSLKKGGAQIDNVVTILARYVLPAKVLGASGESASPNEIALVALATPLFFLVVVIGVAPDLLQQWSCLKLEQGPRQVANGSVSKEVAQLEWMDPAIFFAVFAGNPMSR</sequence>
<keyword evidence="3" id="KW-1185">Reference proteome</keyword>